<feature type="transmembrane region" description="Helical" evidence="10">
    <location>
        <begin position="143"/>
        <end position="164"/>
    </location>
</feature>
<evidence type="ECO:0000313" key="12">
    <source>
        <dbReference type="EMBL" id="MBP1326677.1"/>
    </source>
</evidence>
<dbReference type="GO" id="GO:0016020">
    <property type="term" value="C:membrane"/>
    <property type="evidence" value="ECO:0007669"/>
    <property type="project" value="InterPro"/>
</dbReference>
<feature type="transmembrane region" description="Helical" evidence="10">
    <location>
        <begin position="171"/>
        <end position="192"/>
    </location>
</feature>
<comment type="catalytic activity">
    <reaction evidence="1">
        <text>ATP + protein L-histidine = ADP + protein N-phospho-L-histidine.</text>
        <dbReference type="EC" id="2.7.13.3"/>
    </reaction>
</comment>
<evidence type="ECO:0000259" key="11">
    <source>
        <dbReference type="Pfam" id="PF07730"/>
    </source>
</evidence>
<feature type="transmembrane region" description="Helical" evidence="10">
    <location>
        <begin position="100"/>
        <end position="123"/>
    </location>
</feature>
<evidence type="ECO:0000256" key="8">
    <source>
        <dbReference type="ARBA" id="ARBA00023012"/>
    </source>
</evidence>
<dbReference type="Pfam" id="PF07730">
    <property type="entry name" value="HisKA_3"/>
    <property type="match status" value="1"/>
</dbReference>
<evidence type="ECO:0000256" key="1">
    <source>
        <dbReference type="ARBA" id="ARBA00000085"/>
    </source>
</evidence>
<feature type="region of interest" description="Disordered" evidence="9">
    <location>
        <begin position="1"/>
        <end position="22"/>
    </location>
</feature>
<keyword evidence="10" id="KW-0812">Transmembrane</keyword>
<feature type="domain" description="Signal transduction histidine kinase subgroup 3 dimerisation and phosphoacceptor" evidence="11">
    <location>
        <begin position="228"/>
        <end position="293"/>
    </location>
</feature>
<feature type="transmembrane region" description="Helical" evidence="10">
    <location>
        <begin position="30"/>
        <end position="50"/>
    </location>
</feature>
<keyword evidence="10" id="KW-0472">Membrane</keyword>
<name>A0A940PMI6_9MICO</name>
<evidence type="ECO:0000313" key="13">
    <source>
        <dbReference type="Proteomes" id="UP000675163"/>
    </source>
</evidence>
<organism evidence="12 13">
    <name type="scientific">Leucobacter exalbidus</name>
    <dbReference type="NCBI Taxonomy" id="662960"/>
    <lineage>
        <taxon>Bacteria</taxon>
        <taxon>Bacillati</taxon>
        <taxon>Actinomycetota</taxon>
        <taxon>Actinomycetes</taxon>
        <taxon>Micrococcales</taxon>
        <taxon>Microbacteriaceae</taxon>
        <taxon>Leucobacter</taxon>
    </lineage>
</organism>
<keyword evidence="3" id="KW-0597">Phosphoprotein</keyword>
<reference evidence="12" key="1">
    <citation type="submission" date="2021-02" db="EMBL/GenBank/DDBJ databases">
        <title>Sequencing the genomes of 1000 actinobacteria strains.</title>
        <authorList>
            <person name="Klenk H.-P."/>
        </authorList>
    </citation>
    <scope>NUCLEOTIDE SEQUENCE</scope>
    <source>
        <strain evidence="12">DSM 22850</strain>
    </source>
</reference>
<dbReference type="EC" id="2.7.13.3" evidence="2"/>
<dbReference type="RefSeq" id="WP_209705545.1">
    <property type="nucleotide sequence ID" value="NZ_JAFIDA010000001.1"/>
</dbReference>
<keyword evidence="6 12" id="KW-0418">Kinase</keyword>
<dbReference type="InterPro" id="IPR050482">
    <property type="entry name" value="Sensor_HK_TwoCompSys"/>
</dbReference>
<keyword evidence="4" id="KW-0808">Transferase</keyword>
<keyword evidence="7" id="KW-0067">ATP-binding</keyword>
<keyword evidence="13" id="KW-1185">Reference proteome</keyword>
<proteinExistence type="predicted"/>
<feature type="compositionally biased region" description="Polar residues" evidence="9">
    <location>
        <begin position="421"/>
        <end position="430"/>
    </location>
</feature>
<dbReference type="PANTHER" id="PTHR24421">
    <property type="entry name" value="NITRATE/NITRITE SENSOR PROTEIN NARX-RELATED"/>
    <property type="match status" value="1"/>
</dbReference>
<evidence type="ECO:0000256" key="7">
    <source>
        <dbReference type="ARBA" id="ARBA00022840"/>
    </source>
</evidence>
<dbReference type="Gene3D" id="3.30.565.10">
    <property type="entry name" value="Histidine kinase-like ATPase, C-terminal domain"/>
    <property type="match status" value="1"/>
</dbReference>
<keyword evidence="5" id="KW-0547">Nucleotide-binding</keyword>
<keyword evidence="10" id="KW-1133">Transmembrane helix</keyword>
<dbReference type="Gene3D" id="1.20.5.1930">
    <property type="match status" value="1"/>
</dbReference>
<evidence type="ECO:0000256" key="6">
    <source>
        <dbReference type="ARBA" id="ARBA00022777"/>
    </source>
</evidence>
<dbReference type="GO" id="GO:0000155">
    <property type="term" value="F:phosphorelay sensor kinase activity"/>
    <property type="evidence" value="ECO:0007669"/>
    <property type="project" value="InterPro"/>
</dbReference>
<dbReference type="CDD" id="cd16917">
    <property type="entry name" value="HATPase_UhpB-NarQ-NarX-like"/>
    <property type="match status" value="1"/>
</dbReference>
<evidence type="ECO:0000256" key="10">
    <source>
        <dbReference type="SAM" id="Phobius"/>
    </source>
</evidence>
<comment type="caution">
    <text evidence="12">The sequence shown here is derived from an EMBL/GenBank/DDBJ whole genome shotgun (WGS) entry which is preliminary data.</text>
</comment>
<protein>
    <recommendedName>
        <fullName evidence="2">histidine kinase</fullName>
        <ecNumber evidence="2">2.7.13.3</ecNumber>
    </recommendedName>
</protein>
<evidence type="ECO:0000256" key="4">
    <source>
        <dbReference type="ARBA" id="ARBA00022679"/>
    </source>
</evidence>
<dbReference type="InterPro" id="IPR011712">
    <property type="entry name" value="Sig_transdc_His_kin_sub3_dim/P"/>
</dbReference>
<feature type="region of interest" description="Disordered" evidence="9">
    <location>
        <begin position="417"/>
        <end position="436"/>
    </location>
</feature>
<dbReference type="GO" id="GO:0005524">
    <property type="term" value="F:ATP binding"/>
    <property type="evidence" value="ECO:0007669"/>
    <property type="project" value="UniProtKB-KW"/>
</dbReference>
<dbReference type="Proteomes" id="UP000675163">
    <property type="component" value="Unassembled WGS sequence"/>
</dbReference>
<accession>A0A940PMI6</accession>
<evidence type="ECO:0000256" key="5">
    <source>
        <dbReference type="ARBA" id="ARBA00022741"/>
    </source>
</evidence>
<dbReference type="EMBL" id="JAFIDA010000001">
    <property type="protein sequence ID" value="MBP1326677.1"/>
    <property type="molecule type" value="Genomic_DNA"/>
</dbReference>
<gene>
    <name evidence="12" type="ORF">JOF28_001909</name>
</gene>
<keyword evidence="8" id="KW-0902">Two-component regulatory system</keyword>
<evidence type="ECO:0000256" key="3">
    <source>
        <dbReference type="ARBA" id="ARBA00022553"/>
    </source>
</evidence>
<evidence type="ECO:0000256" key="2">
    <source>
        <dbReference type="ARBA" id="ARBA00012438"/>
    </source>
</evidence>
<dbReference type="InterPro" id="IPR036890">
    <property type="entry name" value="HATPase_C_sf"/>
</dbReference>
<feature type="transmembrane region" description="Helical" evidence="10">
    <location>
        <begin position="70"/>
        <end position="88"/>
    </location>
</feature>
<evidence type="ECO:0000256" key="9">
    <source>
        <dbReference type="SAM" id="MobiDB-lite"/>
    </source>
</evidence>
<dbReference type="AlphaFoldDB" id="A0A940PMI6"/>
<dbReference type="PANTHER" id="PTHR24421:SF10">
    <property type="entry name" value="NITRATE_NITRITE SENSOR PROTEIN NARQ"/>
    <property type="match status" value="1"/>
</dbReference>
<dbReference type="SUPFAM" id="SSF55874">
    <property type="entry name" value="ATPase domain of HSP90 chaperone/DNA topoisomerase II/histidine kinase"/>
    <property type="match status" value="1"/>
</dbReference>
<sequence length="436" mass="45685">MNAQTAGNAGASRHPAAAPQPIPAPRSRPLLWWDVGVTALILLMCVPGGTGALDWSDTAAGWGGRLALHLGALAAFVLLYLALGRAALRRGIQDIPPTAASYAFSALLLIVVGAAVAIEPSYATLQALAYPMFWVMTPRYRNAVIWSGLLATAVGVGSAYAYLVRAIEDPYWTALAVAILSFGFSVVLGTWITRVFEQGERHRLIAEQLRQSQREVAALSSEAGAASERERLSRELHDTLTQTLAGLVMLSEQATRALDAGDPDRAHDRLSRVESAAREAVAEARALVATSQPLGDGGLQAAIERVVTRMGADTGLSIDWAMTPVTLSRAHQVMLLRAVQEGLANVRKHARATWAGVTLTEDVDGALLRVADNGMGVAHDSVSGFGLSGLADRVGAAGGTVSFGPGPEGGALLEVRIPHPMTNSGPTSHPEQGAPA</sequence>
<dbReference type="GO" id="GO:0046983">
    <property type="term" value="F:protein dimerization activity"/>
    <property type="evidence" value="ECO:0007669"/>
    <property type="project" value="InterPro"/>
</dbReference>